<reference evidence="1" key="1">
    <citation type="submission" date="2023-04" db="EMBL/GenBank/DDBJ databases">
        <title>A chromosome-level genome assembly of the parasitoid wasp Eretmocerus hayati.</title>
        <authorList>
            <person name="Zhong Y."/>
            <person name="Liu S."/>
            <person name="Liu Y."/>
        </authorList>
    </citation>
    <scope>NUCLEOTIDE SEQUENCE</scope>
    <source>
        <strain evidence="1">ZJU_SS_LIU_2023</strain>
    </source>
</reference>
<dbReference type="EMBL" id="CM056741">
    <property type="protein sequence ID" value="KAJ8687545.1"/>
    <property type="molecule type" value="Genomic_DNA"/>
</dbReference>
<comment type="caution">
    <text evidence="1">The sequence shown here is derived from an EMBL/GenBank/DDBJ whole genome shotgun (WGS) entry which is preliminary data.</text>
</comment>
<sequence>MNLSPLTRLLFLYSILYAITIIGAESDAVTWARTDHEETVTIDPLLSTNEIVNDVDPAKYPYLVSVMVYENKPKDTRGPILLTHSAGVLISSNYVLDTKPDIQCNECRYTVRIWSDEEGTIVSEHKVDLIEHENYTKSGNSDLTSPNSVVLYKFKKPIKFGRRAQPANLPRSDTNITSGDQGTLIDWSTTENYSRIVDSRVKEKNILMIDRQGCNELLERANHILKFDNLHELPKGFFCAKSKIYCEECLEDWSSKLFVGDQLVGLSNKAVSMFIGDRYFLVSVFIDVAHYRNWIKNYIDV</sequence>
<keyword evidence="2" id="KW-1185">Reference proteome</keyword>
<evidence type="ECO:0000313" key="2">
    <source>
        <dbReference type="Proteomes" id="UP001239111"/>
    </source>
</evidence>
<proteinExistence type="predicted"/>
<organism evidence="1 2">
    <name type="scientific">Eretmocerus hayati</name>
    <dbReference type="NCBI Taxonomy" id="131215"/>
    <lineage>
        <taxon>Eukaryota</taxon>
        <taxon>Metazoa</taxon>
        <taxon>Ecdysozoa</taxon>
        <taxon>Arthropoda</taxon>
        <taxon>Hexapoda</taxon>
        <taxon>Insecta</taxon>
        <taxon>Pterygota</taxon>
        <taxon>Neoptera</taxon>
        <taxon>Endopterygota</taxon>
        <taxon>Hymenoptera</taxon>
        <taxon>Apocrita</taxon>
        <taxon>Proctotrupomorpha</taxon>
        <taxon>Chalcidoidea</taxon>
        <taxon>Aphelinidae</taxon>
        <taxon>Aphelininae</taxon>
        <taxon>Eretmocerus</taxon>
    </lineage>
</organism>
<dbReference type="Proteomes" id="UP001239111">
    <property type="component" value="Chromosome 1"/>
</dbReference>
<name>A0ACC2PVU9_9HYME</name>
<gene>
    <name evidence="1" type="ORF">QAD02_023339</name>
</gene>
<accession>A0ACC2PVU9</accession>
<evidence type="ECO:0000313" key="1">
    <source>
        <dbReference type="EMBL" id="KAJ8687545.1"/>
    </source>
</evidence>
<protein>
    <submittedName>
        <fullName evidence="1">Uncharacterized protein</fullName>
    </submittedName>
</protein>